<dbReference type="SUPFAM" id="SSF53244">
    <property type="entry name" value="MurD-like peptide ligases, peptide-binding domain"/>
    <property type="match status" value="1"/>
</dbReference>
<dbReference type="InterPro" id="IPR004101">
    <property type="entry name" value="Mur_ligase_C"/>
</dbReference>
<dbReference type="Gene3D" id="3.90.190.20">
    <property type="entry name" value="Mur ligase, C-terminal domain"/>
    <property type="match status" value="1"/>
</dbReference>
<dbReference type="Pfam" id="PF02875">
    <property type="entry name" value="Mur_ligase_C"/>
    <property type="match status" value="1"/>
</dbReference>
<evidence type="ECO:0008006" key="4">
    <source>
        <dbReference type="Google" id="ProtNLM"/>
    </source>
</evidence>
<dbReference type="EMBL" id="BARS01025132">
    <property type="protein sequence ID" value="GAG00956.1"/>
    <property type="molecule type" value="Genomic_DNA"/>
</dbReference>
<organism evidence="3">
    <name type="scientific">marine sediment metagenome</name>
    <dbReference type="NCBI Taxonomy" id="412755"/>
    <lineage>
        <taxon>unclassified sequences</taxon>
        <taxon>metagenomes</taxon>
        <taxon>ecological metagenomes</taxon>
    </lineage>
</organism>
<dbReference type="Gene3D" id="3.40.1190.10">
    <property type="entry name" value="Mur-like, catalytic domain"/>
    <property type="match status" value="1"/>
</dbReference>
<evidence type="ECO:0000313" key="3">
    <source>
        <dbReference type="EMBL" id="GAG00956.1"/>
    </source>
</evidence>
<dbReference type="InterPro" id="IPR036615">
    <property type="entry name" value="Mur_ligase_C_dom_sf"/>
</dbReference>
<dbReference type="Pfam" id="PF08245">
    <property type="entry name" value="Mur_ligase_M"/>
    <property type="match status" value="1"/>
</dbReference>
<evidence type="ECO:0000259" key="1">
    <source>
        <dbReference type="Pfam" id="PF02875"/>
    </source>
</evidence>
<dbReference type="AlphaFoldDB" id="X0VK98"/>
<dbReference type="PANTHER" id="PTHR23135:SF4">
    <property type="entry name" value="UDP-N-ACETYLMURAMOYL-L-ALANYL-D-GLUTAMATE--2,6-DIAMINOPIMELATE LIGASE MURE HOMOLOG, CHLOROPLASTIC"/>
    <property type="match status" value="1"/>
</dbReference>
<feature type="domain" description="Mur ligase C-terminal" evidence="1">
    <location>
        <begin position="86"/>
        <end position="196"/>
    </location>
</feature>
<feature type="non-terminal residue" evidence="3">
    <location>
        <position position="196"/>
    </location>
</feature>
<dbReference type="InterPro" id="IPR013221">
    <property type="entry name" value="Mur_ligase_cen"/>
</dbReference>
<name>X0VK98_9ZZZZ</name>
<evidence type="ECO:0000259" key="2">
    <source>
        <dbReference type="Pfam" id="PF08245"/>
    </source>
</evidence>
<accession>X0VK98</accession>
<dbReference type="PANTHER" id="PTHR23135">
    <property type="entry name" value="MUR LIGASE FAMILY MEMBER"/>
    <property type="match status" value="1"/>
</dbReference>
<sequence length="196" mass="21255">MTDLKKISYSIDDRRADIRASDISSSITGTSMVIKRKNKEDIEIRSSLCGVFNIYNILAAVSTGLEMGIGQPHIIAGPASMKGFGGRFEKIDHGPGPTVIVDYAHTPDGLENVLRTARGVLGPGGKLLSVFGCGGDRDMEKRKIMGGISARLADFTIITSDNPRSERPMDIIVMIEEGVKEEGSKNYKIIVDRKEA</sequence>
<dbReference type="InterPro" id="IPR036565">
    <property type="entry name" value="Mur-like_cat_sf"/>
</dbReference>
<feature type="domain" description="Mur ligase central" evidence="2">
    <location>
        <begin position="4"/>
        <end position="62"/>
    </location>
</feature>
<protein>
    <recommendedName>
        <fullName evidence="4">Mur ligase C-terminal domain-containing protein</fullName>
    </recommendedName>
</protein>
<dbReference type="SUPFAM" id="SSF53623">
    <property type="entry name" value="MurD-like peptide ligases, catalytic domain"/>
    <property type="match status" value="1"/>
</dbReference>
<proteinExistence type="predicted"/>
<dbReference type="GO" id="GO:0005524">
    <property type="term" value="F:ATP binding"/>
    <property type="evidence" value="ECO:0007669"/>
    <property type="project" value="InterPro"/>
</dbReference>
<comment type="caution">
    <text evidence="3">The sequence shown here is derived from an EMBL/GenBank/DDBJ whole genome shotgun (WGS) entry which is preliminary data.</text>
</comment>
<dbReference type="GO" id="GO:0016881">
    <property type="term" value="F:acid-amino acid ligase activity"/>
    <property type="evidence" value="ECO:0007669"/>
    <property type="project" value="InterPro"/>
</dbReference>
<gene>
    <name evidence="3" type="ORF">S01H1_39769</name>
</gene>
<reference evidence="3" key="1">
    <citation type="journal article" date="2014" name="Front. Microbiol.">
        <title>High frequency of phylogenetically diverse reductive dehalogenase-homologous genes in deep subseafloor sedimentary metagenomes.</title>
        <authorList>
            <person name="Kawai M."/>
            <person name="Futagami T."/>
            <person name="Toyoda A."/>
            <person name="Takaki Y."/>
            <person name="Nishi S."/>
            <person name="Hori S."/>
            <person name="Arai W."/>
            <person name="Tsubouchi T."/>
            <person name="Morono Y."/>
            <person name="Uchiyama I."/>
            <person name="Ito T."/>
            <person name="Fujiyama A."/>
            <person name="Inagaki F."/>
            <person name="Takami H."/>
        </authorList>
    </citation>
    <scope>NUCLEOTIDE SEQUENCE</scope>
    <source>
        <strain evidence="3">Expedition CK06-06</strain>
    </source>
</reference>